<dbReference type="AlphaFoldDB" id="A0A1E7EVH1"/>
<keyword evidence="3" id="KW-1185">Reference proteome</keyword>
<evidence type="ECO:0008006" key="4">
    <source>
        <dbReference type="Google" id="ProtNLM"/>
    </source>
</evidence>
<dbReference type="KEGG" id="fcy:FRACYDRAFT_248385"/>
<organism evidence="2 3">
    <name type="scientific">Fragilariopsis cylindrus CCMP1102</name>
    <dbReference type="NCBI Taxonomy" id="635003"/>
    <lineage>
        <taxon>Eukaryota</taxon>
        <taxon>Sar</taxon>
        <taxon>Stramenopiles</taxon>
        <taxon>Ochrophyta</taxon>
        <taxon>Bacillariophyta</taxon>
        <taxon>Bacillariophyceae</taxon>
        <taxon>Bacillariophycidae</taxon>
        <taxon>Bacillariales</taxon>
        <taxon>Bacillariaceae</taxon>
        <taxon>Fragilariopsis</taxon>
    </lineage>
</organism>
<dbReference type="InParanoid" id="A0A1E7EVH1"/>
<feature type="region of interest" description="Disordered" evidence="1">
    <location>
        <begin position="187"/>
        <end position="217"/>
    </location>
</feature>
<feature type="compositionally biased region" description="Basic and acidic residues" evidence="1">
    <location>
        <begin position="257"/>
        <end position="272"/>
    </location>
</feature>
<reference evidence="2 3" key="1">
    <citation type="submission" date="2016-09" db="EMBL/GenBank/DDBJ databases">
        <title>Extensive genetic diversity and differential bi-allelic expression allows diatom success in the polar Southern Ocean.</title>
        <authorList>
            <consortium name="DOE Joint Genome Institute"/>
            <person name="Mock T."/>
            <person name="Otillar R.P."/>
            <person name="Strauss J."/>
            <person name="Dupont C."/>
            <person name="Frickenhaus S."/>
            <person name="Maumus F."/>
            <person name="Mcmullan M."/>
            <person name="Sanges R."/>
            <person name="Schmutz J."/>
            <person name="Toseland A."/>
            <person name="Valas R."/>
            <person name="Veluchamy A."/>
            <person name="Ward B.J."/>
            <person name="Allen A."/>
            <person name="Barry K."/>
            <person name="Falciatore A."/>
            <person name="Ferrante M."/>
            <person name="Fortunato A.E."/>
            <person name="Gloeckner G."/>
            <person name="Gruber A."/>
            <person name="Hipkin R."/>
            <person name="Janech M."/>
            <person name="Kroth P."/>
            <person name="Leese F."/>
            <person name="Lindquist E."/>
            <person name="Lyon B.R."/>
            <person name="Martin J."/>
            <person name="Mayer C."/>
            <person name="Parker M."/>
            <person name="Quesneville H."/>
            <person name="Raymond J."/>
            <person name="Uhlig C."/>
            <person name="Valentin K.U."/>
            <person name="Worden A.Z."/>
            <person name="Armbrust E.V."/>
            <person name="Bowler C."/>
            <person name="Green B."/>
            <person name="Moulton V."/>
            <person name="Van Oosterhout C."/>
            <person name="Grigoriev I."/>
        </authorList>
    </citation>
    <scope>NUCLEOTIDE SEQUENCE [LARGE SCALE GENOMIC DNA]</scope>
    <source>
        <strain evidence="2 3">CCMP1102</strain>
    </source>
</reference>
<accession>A0A1E7EVH1</accession>
<feature type="compositionally biased region" description="Polar residues" evidence="1">
    <location>
        <begin position="273"/>
        <end position="284"/>
    </location>
</feature>
<evidence type="ECO:0000313" key="3">
    <source>
        <dbReference type="Proteomes" id="UP000095751"/>
    </source>
</evidence>
<dbReference type="EMBL" id="KV784375">
    <property type="protein sequence ID" value="OEU09533.1"/>
    <property type="molecule type" value="Genomic_DNA"/>
</dbReference>
<sequence length="551" mass="62091">MNERKRHIEEEVDGKGSHTRIINQRAAKLVKLNHNPNTRSSDNFVDLTRPSLSGIREEPFDDSYDGYGIELDFVGTDQGHYNRVPFQVDITTEELEVEVDVEVEAEIVDNKVFRCCANCNIEKHPSSFSRKQRSLLSDAVCRACCLIRHTCFGCGRDLTRYQFSNDQKKKGAAARCMECIKSSMKQAKEKKNYNNKNKNSKALAEQEQKPQQQQHQQQQQRLDCATCGDRSNLFSKQQRKNMFAAAICMNCQRYPPKKQEDGKEQKNNKNDLNELSQSLPSLSTDMGLGRGMHMTRPAWMKEQQHQRPDHQHQQKVIESLRPGANNCDGTDDGLGRGRGAHMTRPAWMTVQDDWQHEQLQHHPAGVGPLNMSSWNLSCDNNALRPGANNCDGTDDGLGRGRGAHMTRPAWMTVQDDWQHEQLQHHPAGVGPLNMSSWNLSCDNNALRPGANNCDGTDDGLGRGRGAHMTRPAWMTVQDDWQHEQLQHHPAGVGPLNMSSWNLSCDNNAGRGRGRGIHMTKPAWMMAAQNNRQLGNEGNENYKSTPLPNGLA</sequence>
<dbReference type="Proteomes" id="UP000095751">
    <property type="component" value="Unassembled WGS sequence"/>
</dbReference>
<evidence type="ECO:0000313" key="2">
    <source>
        <dbReference type="EMBL" id="OEU09533.1"/>
    </source>
</evidence>
<evidence type="ECO:0000256" key="1">
    <source>
        <dbReference type="SAM" id="MobiDB-lite"/>
    </source>
</evidence>
<protein>
    <recommendedName>
        <fullName evidence="4">Stc1 domain-containing protein</fullName>
    </recommendedName>
</protein>
<proteinExistence type="predicted"/>
<gene>
    <name evidence="2" type="ORF">FRACYDRAFT_248385</name>
</gene>
<feature type="region of interest" description="Disordered" evidence="1">
    <location>
        <begin position="255"/>
        <end position="292"/>
    </location>
</feature>
<name>A0A1E7EVH1_9STRA</name>